<dbReference type="Gene3D" id="2.60.120.620">
    <property type="entry name" value="q2cbj1_9rhob like domain"/>
    <property type="match status" value="1"/>
</dbReference>
<comment type="caution">
    <text evidence="3">The sequence shown here is derived from an EMBL/GenBank/DDBJ whole genome shotgun (WGS) entry which is preliminary data.</text>
</comment>
<keyword evidence="1" id="KW-0479">Metal-binding</keyword>
<dbReference type="Pfam" id="PF09859">
    <property type="entry name" value="Oxygenase-NA"/>
    <property type="match status" value="1"/>
</dbReference>
<organism evidence="3 4">
    <name type="scientific">Nocardia nova</name>
    <dbReference type="NCBI Taxonomy" id="37330"/>
    <lineage>
        <taxon>Bacteria</taxon>
        <taxon>Bacillati</taxon>
        <taxon>Actinomycetota</taxon>
        <taxon>Actinomycetes</taxon>
        <taxon>Mycobacteriales</taxon>
        <taxon>Nocardiaceae</taxon>
        <taxon>Nocardia</taxon>
    </lineage>
</organism>
<dbReference type="PROSITE" id="PS51471">
    <property type="entry name" value="FE2OG_OXY"/>
    <property type="match status" value="1"/>
</dbReference>
<feature type="domain" description="Fe2OG dioxygenase" evidence="2">
    <location>
        <begin position="136"/>
        <end position="250"/>
    </location>
</feature>
<accession>A0A2S5ZX33</accession>
<dbReference type="InterPro" id="IPR005123">
    <property type="entry name" value="Oxoglu/Fe-dep_dioxygenase_dom"/>
</dbReference>
<dbReference type="GO" id="GO:0046872">
    <property type="term" value="F:metal ion binding"/>
    <property type="evidence" value="ECO:0007669"/>
    <property type="project" value="UniProtKB-KW"/>
</dbReference>
<dbReference type="InterPro" id="IPR018655">
    <property type="entry name" value="DUF2086"/>
</dbReference>
<evidence type="ECO:0000313" key="4">
    <source>
        <dbReference type="Proteomes" id="UP000238356"/>
    </source>
</evidence>
<proteinExistence type="inferred from homology"/>
<reference evidence="3 4" key="1">
    <citation type="submission" date="2018-02" db="EMBL/GenBank/DDBJ databases">
        <title>8 Nocardia nova and 1 Nocardia cyriacigeorgica strain used for evolution to TMP-SMX.</title>
        <authorList>
            <person name="Mehta H."/>
            <person name="Weng J."/>
            <person name="Shamoo Y."/>
        </authorList>
    </citation>
    <scope>NUCLEOTIDE SEQUENCE [LARGE SCALE GENOMIC DNA]</scope>
    <source>
        <strain evidence="3 4">BAA2227</strain>
    </source>
</reference>
<dbReference type="Proteomes" id="UP000238356">
    <property type="component" value="Unassembled WGS sequence"/>
</dbReference>
<sequence>MPRENGPAATGPGLTATSFGARVDAQDWTRMAEDLDEHGYALSGSLLSADECRSLAALYGEDHRFRSTIEMSRHRFGSGEYRYFTHDLPPVVSELRAALYPKLLPIARMWAQRLGRPGSWPDELDDWIAQCHRAGQNRSAQILLRYGSGDWNALHRDLFGDMIFPLQVVVGLDAAGADYTGGEFLMVEQRPRAQSRGAAVTLPQGHALVFTTRERPVRSTRGWSAAPLRHGVSVVRSGHRHTLGLVFHDA</sequence>
<gene>
    <name evidence="3" type="ORF">C5F51_32270</name>
</gene>
<protein>
    <submittedName>
        <fullName evidence="3">Proline hydroxylase</fullName>
    </submittedName>
</protein>
<evidence type="ECO:0000313" key="3">
    <source>
        <dbReference type="EMBL" id="PPJ22114.1"/>
    </source>
</evidence>
<dbReference type="GO" id="GO:0016491">
    <property type="term" value="F:oxidoreductase activity"/>
    <property type="evidence" value="ECO:0007669"/>
    <property type="project" value="UniProtKB-KW"/>
</dbReference>
<dbReference type="AlphaFoldDB" id="A0A2S5ZX33"/>
<keyword evidence="1" id="KW-0408">Iron</keyword>
<keyword evidence="1" id="KW-0560">Oxidoreductase</keyword>
<keyword evidence="4" id="KW-1185">Reference proteome</keyword>
<comment type="similarity">
    <text evidence="1">Belongs to the iron/ascorbate-dependent oxidoreductase family.</text>
</comment>
<dbReference type="RefSeq" id="WP_104364639.1">
    <property type="nucleotide sequence ID" value="NZ_PSZD01000032.1"/>
</dbReference>
<name>A0A2S5ZX33_9NOCA</name>
<evidence type="ECO:0000259" key="2">
    <source>
        <dbReference type="PROSITE" id="PS51471"/>
    </source>
</evidence>
<evidence type="ECO:0000256" key="1">
    <source>
        <dbReference type="RuleBase" id="RU003682"/>
    </source>
</evidence>
<dbReference type="EMBL" id="PSZD01000032">
    <property type="protein sequence ID" value="PPJ22114.1"/>
    <property type="molecule type" value="Genomic_DNA"/>
</dbReference>